<dbReference type="AlphaFoldDB" id="A0AAV4PP83"/>
<sequence>MERNEGKIPNYRLPPCFFKNNETWNRCSGKSPSSKDIARNQTDGHSYANSSFRMFKNIRTVTFMPDGLTTMDPSLGHHDLPDMSPIYTTTNLTIFIEF</sequence>
<keyword evidence="2" id="KW-1185">Reference proteome</keyword>
<dbReference type="Proteomes" id="UP001054945">
    <property type="component" value="Unassembled WGS sequence"/>
</dbReference>
<reference evidence="1 2" key="1">
    <citation type="submission" date="2021-06" db="EMBL/GenBank/DDBJ databases">
        <title>Caerostris extrusa draft genome.</title>
        <authorList>
            <person name="Kono N."/>
            <person name="Arakawa K."/>
        </authorList>
    </citation>
    <scope>NUCLEOTIDE SEQUENCE [LARGE SCALE GENOMIC DNA]</scope>
</reference>
<organism evidence="1 2">
    <name type="scientific">Caerostris extrusa</name>
    <name type="common">Bark spider</name>
    <name type="synonym">Caerostris bankana</name>
    <dbReference type="NCBI Taxonomy" id="172846"/>
    <lineage>
        <taxon>Eukaryota</taxon>
        <taxon>Metazoa</taxon>
        <taxon>Ecdysozoa</taxon>
        <taxon>Arthropoda</taxon>
        <taxon>Chelicerata</taxon>
        <taxon>Arachnida</taxon>
        <taxon>Araneae</taxon>
        <taxon>Araneomorphae</taxon>
        <taxon>Entelegynae</taxon>
        <taxon>Araneoidea</taxon>
        <taxon>Araneidae</taxon>
        <taxon>Caerostris</taxon>
    </lineage>
</organism>
<accession>A0AAV4PP83</accession>
<comment type="caution">
    <text evidence="1">The sequence shown here is derived from an EMBL/GenBank/DDBJ whole genome shotgun (WGS) entry which is preliminary data.</text>
</comment>
<evidence type="ECO:0000313" key="2">
    <source>
        <dbReference type="Proteomes" id="UP001054945"/>
    </source>
</evidence>
<proteinExistence type="predicted"/>
<gene>
    <name evidence="1" type="ORF">CEXT_727221</name>
</gene>
<evidence type="ECO:0000313" key="1">
    <source>
        <dbReference type="EMBL" id="GIX97634.1"/>
    </source>
</evidence>
<name>A0AAV4PP83_CAEEX</name>
<dbReference type="EMBL" id="BPLR01004802">
    <property type="protein sequence ID" value="GIX97634.1"/>
    <property type="molecule type" value="Genomic_DNA"/>
</dbReference>
<protein>
    <submittedName>
        <fullName evidence="1">Uncharacterized protein</fullName>
    </submittedName>
</protein>